<dbReference type="PROSITE" id="PS50181">
    <property type="entry name" value="FBOX"/>
    <property type="match status" value="1"/>
</dbReference>
<gene>
    <name evidence="2" type="ORF">QVD17_06901</name>
</gene>
<dbReference type="Gene3D" id="1.20.1280.50">
    <property type="match status" value="1"/>
</dbReference>
<feature type="domain" description="F-box" evidence="1">
    <location>
        <begin position="1"/>
        <end position="45"/>
    </location>
</feature>
<dbReference type="NCBIfam" id="TIGR01640">
    <property type="entry name" value="F_box_assoc_1"/>
    <property type="match status" value="1"/>
</dbReference>
<dbReference type="SUPFAM" id="SSF81383">
    <property type="entry name" value="F-box domain"/>
    <property type="match status" value="1"/>
</dbReference>
<comment type="caution">
    <text evidence="2">The sequence shown here is derived from an EMBL/GenBank/DDBJ whole genome shotgun (WGS) entry which is preliminary data.</text>
</comment>
<proteinExistence type="predicted"/>
<reference evidence="2" key="1">
    <citation type="journal article" date="2023" name="bioRxiv">
        <title>Improved chromosome-level genome assembly for marigold (Tagetes erecta).</title>
        <authorList>
            <person name="Jiang F."/>
            <person name="Yuan L."/>
            <person name="Wang S."/>
            <person name="Wang H."/>
            <person name="Xu D."/>
            <person name="Wang A."/>
            <person name="Fan W."/>
        </authorList>
    </citation>
    <scope>NUCLEOTIDE SEQUENCE</scope>
    <source>
        <strain evidence="2">WSJ</strain>
        <tissue evidence="2">Leaf</tissue>
    </source>
</reference>
<dbReference type="InterPro" id="IPR017451">
    <property type="entry name" value="F-box-assoc_interact_dom"/>
</dbReference>
<dbReference type="Pfam" id="PF08268">
    <property type="entry name" value="FBA_3"/>
    <property type="match status" value="1"/>
</dbReference>
<evidence type="ECO:0000313" key="2">
    <source>
        <dbReference type="EMBL" id="KAK1441064.1"/>
    </source>
</evidence>
<dbReference type="InterPro" id="IPR013187">
    <property type="entry name" value="F-box-assoc_dom_typ3"/>
</dbReference>
<dbReference type="PANTHER" id="PTHR31672">
    <property type="entry name" value="BNACNNG10540D PROTEIN"/>
    <property type="match status" value="1"/>
</dbReference>
<sequence length="393" mass="45117">MSNNLPFEIQTEIIKRLPVKSLIQFRSVSKSWKSLIESVDFIVRYNAQQTQLQHLVIRYYDNFISVVDDDTFPLRKVHVTIPWCVKWYNFFWIVGCSNGLMGLYGYCREGCGGPNSRTGMAVIWNLSIRKAVAVVVPYVKNQMIYENVLGFGVCRETSDPKIVKITQINSLEATESITCIPSQVEVFTLTTKAWRNSYGNLPRKSIKFGDSKVVIEGVLYWLAIDRIKLDGEFVFYNLVISFDMTSEEFKEINLPDTLAHNHHNLHISNLLNSLVVLESHVYSNDPVSVVWMMKDGVPKSFTKLFAINFHTGHASLRGFRKSGAPIVALAEDGRLLLVVYEPYAKHIDDFWIHGGKYSFLVYPYVKSLLLLDQPDHIVYNDISKWKAKNKRLM</sequence>
<name>A0AAD8PC67_TARER</name>
<dbReference type="PANTHER" id="PTHR31672:SF10">
    <property type="entry name" value="F-BOX DOMAIN-CONTAINING PROTEIN"/>
    <property type="match status" value="1"/>
</dbReference>
<evidence type="ECO:0000259" key="1">
    <source>
        <dbReference type="PROSITE" id="PS50181"/>
    </source>
</evidence>
<protein>
    <recommendedName>
        <fullName evidence="1">F-box domain-containing protein</fullName>
    </recommendedName>
</protein>
<keyword evidence="3" id="KW-1185">Reference proteome</keyword>
<organism evidence="2 3">
    <name type="scientific">Tagetes erecta</name>
    <name type="common">African marigold</name>
    <dbReference type="NCBI Taxonomy" id="13708"/>
    <lineage>
        <taxon>Eukaryota</taxon>
        <taxon>Viridiplantae</taxon>
        <taxon>Streptophyta</taxon>
        <taxon>Embryophyta</taxon>
        <taxon>Tracheophyta</taxon>
        <taxon>Spermatophyta</taxon>
        <taxon>Magnoliopsida</taxon>
        <taxon>eudicotyledons</taxon>
        <taxon>Gunneridae</taxon>
        <taxon>Pentapetalae</taxon>
        <taxon>asterids</taxon>
        <taxon>campanulids</taxon>
        <taxon>Asterales</taxon>
        <taxon>Asteraceae</taxon>
        <taxon>Asteroideae</taxon>
        <taxon>Heliantheae alliance</taxon>
        <taxon>Tageteae</taxon>
        <taxon>Tagetes</taxon>
    </lineage>
</organism>
<dbReference type="InterPro" id="IPR036047">
    <property type="entry name" value="F-box-like_dom_sf"/>
</dbReference>
<dbReference type="CDD" id="cd22157">
    <property type="entry name" value="F-box_AtFBW1-like"/>
    <property type="match status" value="1"/>
</dbReference>
<dbReference type="Pfam" id="PF00646">
    <property type="entry name" value="F-box"/>
    <property type="match status" value="1"/>
</dbReference>
<dbReference type="InterPro" id="IPR001810">
    <property type="entry name" value="F-box_dom"/>
</dbReference>
<evidence type="ECO:0000313" key="3">
    <source>
        <dbReference type="Proteomes" id="UP001229421"/>
    </source>
</evidence>
<dbReference type="EMBL" id="JAUHHV010000001">
    <property type="protein sequence ID" value="KAK1441064.1"/>
    <property type="molecule type" value="Genomic_DNA"/>
</dbReference>
<dbReference type="AlphaFoldDB" id="A0AAD8PC67"/>
<accession>A0AAD8PC67</accession>
<dbReference type="SMART" id="SM00256">
    <property type="entry name" value="FBOX"/>
    <property type="match status" value="1"/>
</dbReference>
<dbReference type="Proteomes" id="UP001229421">
    <property type="component" value="Unassembled WGS sequence"/>
</dbReference>
<dbReference type="InterPro" id="IPR050796">
    <property type="entry name" value="SCF_F-box_component"/>
</dbReference>